<dbReference type="PANTHER" id="PTHR21299:SF1">
    <property type="entry name" value="PANTOATE--BETA-ALANINE LIGASE"/>
    <property type="match status" value="1"/>
</dbReference>
<keyword evidence="10" id="KW-1185">Reference proteome</keyword>
<dbReference type="GO" id="GO:0004592">
    <property type="term" value="F:pantoate-beta-alanine ligase activity"/>
    <property type="evidence" value="ECO:0007669"/>
    <property type="project" value="UniProtKB-UniRule"/>
</dbReference>
<gene>
    <name evidence="8" type="primary">panC</name>
    <name evidence="9" type="ORF">BOW51_12195</name>
</gene>
<dbReference type="AlphaFoldDB" id="A0A1T2KNE8"/>
<dbReference type="CDD" id="cd00560">
    <property type="entry name" value="PanC"/>
    <property type="match status" value="1"/>
</dbReference>
<dbReference type="Proteomes" id="UP000190896">
    <property type="component" value="Unassembled WGS sequence"/>
</dbReference>
<organism evidence="9 10">
    <name type="scientific">Solemya velesiana gill symbiont</name>
    <dbReference type="NCBI Taxonomy" id="1918948"/>
    <lineage>
        <taxon>Bacteria</taxon>
        <taxon>Pseudomonadati</taxon>
        <taxon>Pseudomonadota</taxon>
        <taxon>Gammaproteobacteria</taxon>
        <taxon>sulfur-oxidizing symbionts</taxon>
    </lineage>
</organism>
<dbReference type="InterPro" id="IPR004821">
    <property type="entry name" value="Cyt_trans-like"/>
</dbReference>
<comment type="function">
    <text evidence="8">Catalyzes the condensation of pantoate with beta-alanine in an ATP-dependent reaction via a pantoyl-adenylate intermediate.</text>
</comment>
<comment type="subunit">
    <text evidence="8">Homodimer.</text>
</comment>
<feature type="binding site" evidence="8">
    <location>
        <begin position="30"/>
        <end position="37"/>
    </location>
    <ligand>
        <name>ATP</name>
        <dbReference type="ChEBI" id="CHEBI:30616"/>
    </ligand>
</feature>
<dbReference type="GO" id="GO:0015940">
    <property type="term" value="P:pantothenate biosynthetic process"/>
    <property type="evidence" value="ECO:0007669"/>
    <property type="project" value="UniProtKB-UniRule"/>
</dbReference>
<accession>A0A1T2KNE8</accession>
<evidence type="ECO:0000256" key="7">
    <source>
        <dbReference type="ARBA" id="ARBA00048258"/>
    </source>
</evidence>
<dbReference type="RefSeq" id="WP_078488275.1">
    <property type="nucleotide sequence ID" value="NZ_MPRJ01000112.1"/>
</dbReference>
<proteinExistence type="inferred from homology"/>
<comment type="caution">
    <text evidence="9">The sequence shown here is derived from an EMBL/GenBank/DDBJ whole genome shotgun (WGS) entry which is preliminary data.</text>
</comment>
<comment type="miscellaneous">
    <text evidence="8">The reaction proceeds by a bi uni uni bi ping pong mechanism.</text>
</comment>
<evidence type="ECO:0000256" key="3">
    <source>
        <dbReference type="ARBA" id="ARBA00022598"/>
    </source>
</evidence>
<comment type="similarity">
    <text evidence="2 8">Belongs to the pantothenate synthetase family.</text>
</comment>
<dbReference type="HAMAP" id="MF_00158">
    <property type="entry name" value="PanC"/>
    <property type="match status" value="1"/>
</dbReference>
<sequence length="284" mass="31244">MIIVNSVSQLRDQVAQWRREGERVALVPTMGNLHAGHIELIKQADELADRVVVSVFVNPMQFGEGEDFDGYPRTMEADAEKLEAVNTDLLFAPSVDEVYPKSDVEQTRVEVPGISNILCGASRPGHFIGVATVVCKLFNMVQPDIAVFGEKDYQQLMVIRRMTADLSMPVMIYGLATVREEDGLAMSSRNGYLSKEERGRAPALCRTLQLIAIALQTGDKDFSGLESQANAELEKAGFSPDYFHIRRANDLADPTAEDNELVLLAAAHLGKARLIDNLPVNLEG</sequence>
<keyword evidence="4 8" id="KW-0566">Pantothenate biosynthesis</keyword>
<reference evidence="9 10" key="1">
    <citation type="submission" date="2016-11" db="EMBL/GenBank/DDBJ databases">
        <title>Mixed transmission modes and dynamic genome evolution in an obligate animal-bacterial symbiosis.</title>
        <authorList>
            <person name="Russell S.L."/>
            <person name="Corbett-Detig R.B."/>
            <person name="Cavanaugh C.M."/>
        </authorList>
    </citation>
    <scope>NUCLEOTIDE SEQUENCE [LARGE SCALE GENOMIC DNA]</scope>
    <source>
        <strain evidence="9">Se-Cadez</strain>
    </source>
</reference>
<keyword evidence="8" id="KW-0963">Cytoplasm</keyword>
<feature type="binding site" evidence="8">
    <location>
        <position position="178"/>
    </location>
    <ligand>
        <name>ATP</name>
        <dbReference type="ChEBI" id="CHEBI:30616"/>
    </ligand>
</feature>
<evidence type="ECO:0000256" key="4">
    <source>
        <dbReference type="ARBA" id="ARBA00022655"/>
    </source>
</evidence>
<dbReference type="PANTHER" id="PTHR21299">
    <property type="entry name" value="CYTIDYLATE KINASE/PANTOATE-BETA-ALANINE LIGASE"/>
    <property type="match status" value="1"/>
</dbReference>
<dbReference type="Gene3D" id="3.40.50.620">
    <property type="entry name" value="HUPs"/>
    <property type="match status" value="1"/>
</dbReference>
<dbReference type="NCBIfam" id="TIGR00125">
    <property type="entry name" value="cyt_tran_rel"/>
    <property type="match status" value="1"/>
</dbReference>
<evidence type="ECO:0000256" key="6">
    <source>
        <dbReference type="ARBA" id="ARBA00022840"/>
    </source>
</evidence>
<dbReference type="EMBL" id="MPRJ01000112">
    <property type="protein sequence ID" value="OOZ34403.1"/>
    <property type="molecule type" value="Genomic_DNA"/>
</dbReference>
<dbReference type="FunFam" id="3.30.1300.10:FF:000001">
    <property type="entry name" value="Pantothenate synthetase"/>
    <property type="match status" value="1"/>
</dbReference>
<dbReference type="EC" id="6.3.2.1" evidence="8"/>
<feature type="binding site" evidence="8">
    <location>
        <position position="155"/>
    </location>
    <ligand>
        <name>(R)-pantoate</name>
        <dbReference type="ChEBI" id="CHEBI:15980"/>
    </ligand>
</feature>
<evidence type="ECO:0000313" key="10">
    <source>
        <dbReference type="Proteomes" id="UP000190896"/>
    </source>
</evidence>
<feature type="binding site" evidence="8">
    <location>
        <begin position="149"/>
        <end position="152"/>
    </location>
    <ligand>
        <name>ATP</name>
        <dbReference type="ChEBI" id="CHEBI:30616"/>
    </ligand>
</feature>
<comment type="subcellular location">
    <subcellularLocation>
        <location evidence="8">Cytoplasm</location>
    </subcellularLocation>
</comment>
<dbReference type="UniPathway" id="UPA00028">
    <property type="reaction ID" value="UER00005"/>
</dbReference>
<feature type="binding site" evidence="8">
    <location>
        <position position="61"/>
    </location>
    <ligand>
        <name>(R)-pantoate</name>
        <dbReference type="ChEBI" id="CHEBI:15980"/>
    </ligand>
</feature>
<evidence type="ECO:0000256" key="1">
    <source>
        <dbReference type="ARBA" id="ARBA00004990"/>
    </source>
</evidence>
<evidence type="ECO:0000256" key="2">
    <source>
        <dbReference type="ARBA" id="ARBA00009256"/>
    </source>
</evidence>
<dbReference type="GO" id="GO:0005524">
    <property type="term" value="F:ATP binding"/>
    <property type="evidence" value="ECO:0007669"/>
    <property type="project" value="UniProtKB-KW"/>
</dbReference>
<comment type="pathway">
    <text evidence="1 8">Cofactor biosynthesis; (R)-pantothenate biosynthesis; (R)-pantothenate from (R)-pantoate and beta-alanine: step 1/1.</text>
</comment>
<keyword evidence="3 8" id="KW-0436">Ligase</keyword>
<dbReference type="Pfam" id="PF02569">
    <property type="entry name" value="Pantoate_ligase"/>
    <property type="match status" value="1"/>
</dbReference>
<dbReference type="InterPro" id="IPR014729">
    <property type="entry name" value="Rossmann-like_a/b/a_fold"/>
</dbReference>
<keyword evidence="5 8" id="KW-0547">Nucleotide-binding</keyword>
<dbReference type="InterPro" id="IPR003721">
    <property type="entry name" value="Pantoate_ligase"/>
</dbReference>
<feature type="binding site" evidence="8">
    <location>
        <position position="61"/>
    </location>
    <ligand>
        <name>beta-alanine</name>
        <dbReference type="ChEBI" id="CHEBI:57966"/>
    </ligand>
</feature>
<feature type="binding site" evidence="8">
    <location>
        <begin position="186"/>
        <end position="189"/>
    </location>
    <ligand>
        <name>ATP</name>
        <dbReference type="ChEBI" id="CHEBI:30616"/>
    </ligand>
</feature>
<evidence type="ECO:0000256" key="5">
    <source>
        <dbReference type="ARBA" id="ARBA00022741"/>
    </source>
</evidence>
<evidence type="ECO:0000313" key="9">
    <source>
        <dbReference type="EMBL" id="OOZ34403.1"/>
    </source>
</evidence>
<dbReference type="OrthoDB" id="9773087at2"/>
<dbReference type="SUPFAM" id="SSF52374">
    <property type="entry name" value="Nucleotidylyl transferase"/>
    <property type="match status" value="1"/>
</dbReference>
<name>A0A1T2KNE8_9GAMM</name>
<comment type="catalytic activity">
    <reaction evidence="7 8">
        <text>(R)-pantoate + beta-alanine + ATP = (R)-pantothenate + AMP + diphosphate + H(+)</text>
        <dbReference type="Rhea" id="RHEA:10912"/>
        <dbReference type="ChEBI" id="CHEBI:15378"/>
        <dbReference type="ChEBI" id="CHEBI:15980"/>
        <dbReference type="ChEBI" id="CHEBI:29032"/>
        <dbReference type="ChEBI" id="CHEBI:30616"/>
        <dbReference type="ChEBI" id="CHEBI:33019"/>
        <dbReference type="ChEBI" id="CHEBI:57966"/>
        <dbReference type="ChEBI" id="CHEBI:456215"/>
        <dbReference type="EC" id="6.3.2.1"/>
    </reaction>
</comment>
<feature type="active site" description="Proton donor" evidence="8">
    <location>
        <position position="37"/>
    </location>
</feature>
<dbReference type="GO" id="GO:0005829">
    <property type="term" value="C:cytosol"/>
    <property type="evidence" value="ECO:0007669"/>
    <property type="project" value="TreeGrafter"/>
</dbReference>
<dbReference type="Gene3D" id="3.30.1300.10">
    <property type="entry name" value="Pantoate-beta-alanine ligase, C-terminal domain"/>
    <property type="match status" value="1"/>
</dbReference>
<evidence type="ECO:0000256" key="8">
    <source>
        <dbReference type="HAMAP-Rule" id="MF_00158"/>
    </source>
</evidence>
<protein>
    <recommendedName>
        <fullName evidence="8">Pantothenate synthetase</fullName>
        <shortName evidence="8">PS</shortName>
        <ecNumber evidence="8">6.3.2.1</ecNumber>
    </recommendedName>
    <alternativeName>
        <fullName evidence="8">Pantoate--beta-alanine ligase</fullName>
    </alternativeName>
    <alternativeName>
        <fullName evidence="8">Pantoate-activating enzyme</fullName>
    </alternativeName>
</protein>
<keyword evidence="6 8" id="KW-0067">ATP-binding</keyword>
<dbReference type="NCBIfam" id="TIGR00018">
    <property type="entry name" value="panC"/>
    <property type="match status" value="1"/>
</dbReference>
<dbReference type="FunFam" id="3.40.50.620:FF:000013">
    <property type="entry name" value="Pantothenate synthetase"/>
    <property type="match status" value="1"/>
</dbReference>
<dbReference type="InterPro" id="IPR042176">
    <property type="entry name" value="Pantoate_ligase_C"/>
</dbReference>